<reference evidence="3 4" key="1">
    <citation type="journal article" date="2011" name="Stand. Genomic Sci.">
        <title>Draft genome sequence of Caminibacter mediatlanticus strain TB-2, an epsilonproteobacterium isolated from a deep-sea hydrothermal vent.</title>
        <authorList>
            <person name="Giovannelli D."/>
            <person name="Ferriera S."/>
            <person name="Johnson J."/>
            <person name="Kravitz S."/>
            <person name="Perez-Rodriguez I."/>
            <person name="Ricci J."/>
            <person name="O'Brien C."/>
            <person name="Voordeckers J.W."/>
            <person name="Bini E."/>
            <person name="Vetriani C."/>
        </authorList>
    </citation>
    <scope>NUCLEOTIDE SEQUENCE [LARGE SCALE GENOMIC DNA]</scope>
    <source>
        <strain evidence="3 4">TB-2</strain>
    </source>
</reference>
<organism evidence="3 4">
    <name type="scientific">Caminibacter mediatlanticus TB-2</name>
    <dbReference type="NCBI Taxonomy" id="391592"/>
    <lineage>
        <taxon>Bacteria</taxon>
        <taxon>Pseudomonadati</taxon>
        <taxon>Campylobacterota</taxon>
        <taxon>Epsilonproteobacteria</taxon>
        <taxon>Nautiliales</taxon>
        <taxon>Nautiliaceae</taxon>
        <taxon>Caminibacter</taxon>
    </lineage>
</organism>
<dbReference type="RefSeq" id="WP_007474813.1">
    <property type="nucleotide sequence ID" value="NZ_ABCJ01000006.1"/>
</dbReference>
<accession>A0AAI9F149</accession>
<evidence type="ECO:0000256" key="2">
    <source>
        <dbReference type="SAM" id="Phobius"/>
    </source>
</evidence>
<dbReference type="SUPFAM" id="SSF48452">
    <property type="entry name" value="TPR-like"/>
    <property type="match status" value="2"/>
</dbReference>
<feature type="repeat" description="TPR" evidence="1">
    <location>
        <begin position="104"/>
        <end position="137"/>
    </location>
</feature>
<evidence type="ECO:0000313" key="3">
    <source>
        <dbReference type="EMBL" id="EDM23342.1"/>
    </source>
</evidence>
<dbReference type="AlphaFoldDB" id="A0AAI9F149"/>
<gene>
    <name evidence="3" type="ORF">CMTB2_08760</name>
</gene>
<name>A0AAI9F149_9BACT</name>
<sequence>MEQENVIIIEEKKDKKKFPYLIIILLLLILILLLILLAIVVTKKKKEERKKDLNIENIVKKLEKKNIPKNELNLLVKKATILYKSGQKEKALKILEKISNFSKALSYYNLGVIKIQEKNYKEALNYFKKAIDNKENRPIAAINAAFCALKLKNYKLFDYYRNLAYTFLPEISKNPNYPYYYSLVMYYLGLEYETIPALKMKTDFKNDSKKLLGVIYDYYNDPKNATKYLTTPLYKGLNFAKTGNYYEAKNYLQNTNSNIGKFALSLVDLKIGEYKESSTILKQFANKNLNLYPIIIFLKPSLFSIKEAQKEFLNTFLKKREDFYDLFFYFAPYKVYNMNQTINYLKKGISGIPIGSIEEAKSFLKKSATYSTLNIKISDAIKLALNGHIFLANQKFKNLIKQYPNRYILQYNLALTFAQLGDYYNAYKHFLKAYHLNPYDLKTGILALYSASKSNIQNKHLTALIKEDLNDNTILEDAMLSIYTNDRIKMIAFLQKPQKNTPFWILTKLTIKALYNKDFSYESLKLKSIFEKDIIANLLYFYAINKDLPINKLAQNFQNFFINIDKKVNLNDFYYGANIAKEWLFDFAKISGLMYRIRILLINKAKTETFDIIPVLKRLAYANFYTKHFEEAYTIYNDLINNKNINDSQTLYIAAVSAIGANHHANAVALMELAKLKNPNFLEARYGLGLLWQEAGNLEAASIQYSKIKNGFKSKYFDFNIKEK</sequence>
<keyword evidence="2" id="KW-0812">Transmembrane</keyword>
<feature type="transmembrane region" description="Helical" evidence="2">
    <location>
        <begin position="20"/>
        <end position="41"/>
    </location>
</feature>
<dbReference type="Gene3D" id="1.25.40.10">
    <property type="entry name" value="Tetratricopeptide repeat domain"/>
    <property type="match status" value="3"/>
</dbReference>
<dbReference type="SMART" id="SM00028">
    <property type="entry name" value="TPR"/>
    <property type="match status" value="3"/>
</dbReference>
<keyword evidence="1" id="KW-0802">TPR repeat</keyword>
<keyword evidence="2" id="KW-1133">Transmembrane helix</keyword>
<feature type="repeat" description="TPR" evidence="1">
    <location>
        <begin position="407"/>
        <end position="440"/>
    </location>
</feature>
<dbReference type="InterPro" id="IPR011990">
    <property type="entry name" value="TPR-like_helical_dom_sf"/>
</dbReference>
<dbReference type="PROSITE" id="PS50293">
    <property type="entry name" value="TPR_REGION"/>
    <property type="match status" value="1"/>
</dbReference>
<dbReference type="EMBL" id="ABCJ01000006">
    <property type="protein sequence ID" value="EDM23342.1"/>
    <property type="molecule type" value="Genomic_DNA"/>
</dbReference>
<proteinExistence type="predicted"/>
<dbReference type="Pfam" id="PF13432">
    <property type="entry name" value="TPR_16"/>
    <property type="match status" value="1"/>
</dbReference>
<dbReference type="PROSITE" id="PS50005">
    <property type="entry name" value="TPR"/>
    <property type="match status" value="2"/>
</dbReference>
<comment type="caution">
    <text evidence="3">The sequence shown here is derived from an EMBL/GenBank/DDBJ whole genome shotgun (WGS) entry which is preliminary data.</text>
</comment>
<protein>
    <submittedName>
        <fullName evidence="3">TPR domain protein</fullName>
    </submittedName>
</protein>
<keyword evidence="2" id="KW-0472">Membrane</keyword>
<dbReference type="Proteomes" id="UP000003288">
    <property type="component" value="Unassembled WGS sequence"/>
</dbReference>
<dbReference type="InterPro" id="IPR019734">
    <property type="entry name" value="TPR_rpt"/>
</dbReference>
<evidence type="ECO:0000256" key="1">
    <source>
        <dbReference type="PROSITE-ProRule" id="PRU00339"/>
    </source>
</evidence>
<evidence type="ECO:0000313" key="4">
    <source>
        <dbReference type="Proteomes" id="UP000003288"/>
    </source>
</evidence>